<gene>
    <name evidence="2" type="ORF">AK812_SmicGene36949</name>
</gene>
<dbReference type="Proteomes" id="UP000186817">
    <property type="component" value="Unassembled WGS sequence"/>
</dbReference>
<evidence type="ECO:0000256" key="1">
    <source>
        <dbReference type="SAM" id="MobiDB-lite"/>
    </source>
</evidence>
<feature type="region of interest" description="Disordered" evidence="1">
    <location>
        <begin position="1"/>
        <end position="21"/>
    </location>
</feature>
<reference evidence="2 3" key="1">
    <citation type="submission" date="2016-02" db="EMBL/GenBank/DDBJ databases">
        <title>Genome analysis of coral dinoflagellate symbionts highlights evolutionary adaptations to a symbiotic lifestyle.</title>
        <authorList>
            <person name="Aranda M."/>
            <person name="Li Y."/>
            <person name="Liew Y.J."/>
            <person name="Baumgarten S."/>
            <person name="Simakov O."/>
            <person name="Wilson M."/>
            <person name="Piel J."/>
            <person name="Ashoor H."/>
            <person name="Bougouffa S."/>
            <person name="Bajic V.B."/>
            <person name="Ryu T."/>
            <person name="Ravasi T."/>
            <person name="Bayer T."/>
            <person name="Micklem G."/>
            <person name="Kim H."/>
            <person name="Bhak J."/>
            <person name="Lajeunesse T.C."/>
            <person name="Voolstra C.R."/>
        </authorList>
    </citation>
    <scope>NUCLEOTIDE SEQUENCE [LARGE SCALE GENOMIC DNA]</scope>
    <source>
        <strain evidence="2 3">CCMP2467</strain>
    </source>
</reference>
<dbReference type="OrthoDB" id="10347453at2759"/>
<sequence>MARTQQVPAVPPSASASSQNDMRLQGIFAEVSKWRDEIRDWRKLSVEETAKDFQRGEPPPAPKTPRLYSTHLRFSRL</sequence>
<accession>A0A1Q9CHH2</accession>
<organism evidence="2 3">
    <name type="scientific">Symbiodinium microadriaticum</name>
    <name type="common">Dinoflagellate</name>
    <name type="synonym">Zooxanthella microadriatica</name>
    <dbReference type="NCBI Taxonomy" id="2951"/>
    <lineage>
        <taxon>Eukaryota</taxon>
        <taxon>Sar</taxon>
        <taxon>Alveolata</taxon>
        <taxon>Dinophyceae</taxon>
        <taxon>Suessiales</taxon>
        <taxon>Symbiodiniaceae</taxon>
        <taxon>Symbiodinium</taxon>
    </lineage>
</organism>
<name>A0A1Q9CHH2_SYMMI</name>
<protein>
    <submittedName>
        <fullName evidence="2">Uncharacterized protein</fullName>
    </submittedName>
</protein>
<feature type="compositionally biased region" description="Low complexity" evidence="1">
    <location>
        <begin position="1"/>
        <end position="19"/>
    </location>
</feature>
<evidence type="ECO:0000313" key="2">
    <source>
        <dbReference type="EMBL" id="OLP82388.1"/>
    </source>
</evidence>
<evidence type="ECO:0000313" key="3">
    <source>
        <dbReference type="Proteomes" id="UP000186817"/>
    </source>
</evidence>
<keyword evidence="3" id="KW-1185">Reference proteome</keyword>
<dbReference type="EMBL" id="LSRX01001197">
    <property type="protein sequence ID" value="OLP82388.1"/>
    <property type="molecule type" value="Genomic_DNA"/>
</dbReference>
<comment type="caution">
    <text evidence="2">The sequence shown here is derived from an EMBL/GenBank/DDBJ whole genome shotgun (WGS) entry which is preliminary data.</text>
</comment>
<proteinExistence type="predicted"/>
<dbReference type="AlphaFoldDB" id="A0A1Q9CHH2"/>
<feature type="region of interest" description="Disordered" evidence="1">
    <location>
        <begin position="48"/>
        <end position="77"/>
    </location>
</feature>